<evidence type="ECO:0000256" key="16">
    <source>
        <dbReference type="SAM" id="Phobius"/>
    </source>
</evidence>
<feature type="compositionally biased region" description="Polar residues" evidence="15">
    <location>
        <begin position="479"/>
        <end position="519"/>
    </location>
</feature>
<proteinExistence type="inferred from homology"/>
<dbReference type="InterPro" id="IPR006785">
    <property type="entry name" value="Pex14_N"/>
</dbReference>
<evidence type="ECO:0000256" key="7">
    <source>
        <dbReference type="ARBA" id="ARBA00023010"/>
    </source>
</evidence>
<dbReference type="Pfam" id="PF23020">
    <property type="entry name" value="PEX14-like_2nd"/>
    <property type="match status" value="1"/>
</dbReference>
<keyword evidence="6 16" id="KW-1133">Transmembrane helix</keyword>
<gene>
    <name evidence="20" type="ORF">ZIOFF_031556</name>
</gene>
<feature type="transmembrane region" description="Helical" evidence="16">
    <location>
        <begin position="148"/>
        <end position="169"/>
    </location>
</feature>
<dbReference type="AlphaFoldDB" id="A0A8J5GDU6"/>
<name>A0A8J5GDU6_ZINOF</name>
<evidence type="ECO:0000256" key="2">
    <source>
        <dbReference type="ARBA" id="ARBA00005443"/>
    </source>
</evidence>
<organism evidence="20 21">
    <name type="scientific">Zingiber officinale</name>
    <name type="common">Ginger</name>
    <name type="synonym">Amomum zingiber</name>
    <dbReference type="NCBI Taxonomy" id="94328"/>
    <lineage>
        <taxon>Eukaryota</taxon>
        <taxon>Viridiplantae</taxon>
        <taxon>Streptophyta</taxon>
        <taxon>Embryophyta</taxon>
        <taxon>Tracheophyta</taxon>
        <taxon>Spermatophyta</taxon>
        <taxon>Magnoliopsida</taxon>
        <taxon>Liliopsida</taxon>
        <taxon>Zingiberales</taxon>
        <taxon>Zingiberaceae</taxon>
        <taxon>Zingiber</taxon>
    </lineage>
</organism>
<dbReference type="OrthoDB" id="441517at2759"/>
<dbReference type="GO" id="GO:0005102">
    <property type="term" value="F:signaling receptor binding"/>
    <property type="evidence" value="ECO:0007669"/>
    <property type="project" value="TreeGrafter"/>
</dbReference>
<feature type="compositionally biased region" description="Basic and acidic residues" evidence="15">
    <location>
        <begin position="520"/>
        <end position="530"/>
    </location>
</feature>
<reference evidence="20 21" key="1">
    <citation type="submission" date="2020-08" db="EMBL/GenBank/DDBJ databases">
        <title>Plant Genome Project.</title>
        <authorList>
            <person name="Zhang R.-G."/>
        </authorList>
    </citation>
    <scope>NUCLEOTIDE SEQUENCE [LARGE SCALE GENOMIC DNA]</scope>
    <source>
        <tissue evidence="20">Rhizome</tissue>
    </source>
</reference>
<dbReference type="InterPro" id="IPR054154">
    <property type="entry name" value="PEX14-like_M_plants"/>
</dbReference>
<feature type="domain" description="Peroxisomal membrane protein PEX14-like KPWE" evidence="18">
    <location>
        <begin position="338"/>
        <end position="386"/>
    </location>
</feature>
<dbReference type="PANTHER" id="PTHR23058:SF0">
    <property type="entry name" value="PEROXISOMAL MEMBRANE PROTEIN PEX14"/>
    <property type="match status" value="1"/>
</dbReference>
<feature type="domain" description="Peroxisome membrane anchor protein Pex14p N-terminal" evidence="17">
    <location>
        <begin position="44"/>
        <end position="87"/>
    </location>
</feature>
<feature type="compositionally biased region" description="Polar residues" evidence="15">
    <location>
        <begin position="387"/>
        <end position="400"/>
    </location>
</feature>
<dbReference type="InterPro" id="IPR025655">
    <property type="entry name" value="PEX14"/>
</dbReference>
<sequence>MANSSQNSASGVDKAMDSGQQVSEGEATIESLEKSVFTIPEPVREDQVQNAVNFLSHPKVRGSPVLYRRAFLEKKGLTKEEIDEAFRCVPDPSLNAEAVEAPIADQANKTITQPTSVTLQPQVPYQISKQSPSIPSPTTSFHQLKFHWSQAIFVLGLLAASGAGMAVLFKKMFVPKLKAWVRKVVAEKNDFKLINRSKANVAEEAAEAAKAAASAAAVVAVASQEFVNAKHEERKYFETFTRLLDVQLEEMKSIGNVIRKIEVSRKELTDDNDLHTNRQSDISKGIINNPWGTDQVDHSSSSTLGAQHQKVNGSLNMKFGTVRPLSNPPSTIPTPPPSHPKSYMEIIEMIQRGERPPNIKDIDDSPPNPNQPIAKPCLPPRPKPWEVSQQGSTFGLQSKANGLRLNSEVYNSQLNESHSTGVEPWQSKQSIQISEIESDPEEQFYDAVRSIGSPMKRGWVPTEPPAFLMPEAADAIRQPKSSTQRQQSGDDSLMISSSNIHADKPQNSGSTLTDLNLATDQERGAGVEIK</sequence>
<evidence type="ECO:0000256" key="14">
    <source>
        <dbReference type="RuleBase" id="RU367032"/>
    </source>
</evidence>
<keyword evidence="8 14" id="KW-0472">Membrane</keyword>
<evidence type="ECO:0000256" key="11">
    <source>
        <dbReference type="ARBA" id="ARBA00029691"/>
    </source>
</evidence>
<comment type="subcellular location">
    <subcellularLocation>
        <location evidence="1">Peroxisome membrane</location>
        <topology evidence="1">Single-pass membrane protein</topology>
    </subcellularLocation>
</comment>
<evidence type="ECO:0000256" key="8">
    <source>
        <dbReference type="ARBA" id="ARBA00023136"/>
    </source>
</evidence>
<feature type="domain" description="Peroxisomal membrane protein PEX14 central plants" evidence="19">
    <location>
        <begin position="145"/>
        <end position="262"/>
    </location>
</feature>
<evidence type="ECO:0000256" key="13">
    <source>
        <dbReference type="ARBA" id="ARBA00064754"/>
    </source>
</evidence>
<comment type="subunit">
    <text evidence="13">Interacts with PEX13; forming the PEX13-PEX14 docking complex. Interacts with PEX5 (via WxxxF/Y motifs).</text>
</comment>
<protein>
    <recommendedName>
        <fullName evidence="10 14">Peroxisomal membrane protein PEX14</fullName>
    </recommendedName>
    <alternativeName>
        <fullName evidence="11 14">Peroxin-14</fullName>
    </alternativeName>
</protein>
<comment type="caution">
    <text evidence="20">The sequence shown here is derived from an EMBL/GenBank/DDBJ whole genome shotgun (WGS) entry which is preliminary data.</text>
</comment>
<dbReference type="InterPro" id="IPR040554">
    <property type="entry name" value="KPWE_PEX14_dom"/>
</dbReference>
<keyword evidence="3 14" id="KW-0813">Transport</keyword>
<feature type="region of interest" description="Disordered" evidence="15">
    <location>
        <begin position="471"/>
        <end position="530"/>
    </location>
</feature>
<evidence type="ECO:0000259" key="19">
    <source>
        <dbReference type="Pfam" id="PF23020"/>
    </source>
</evidence>
<dbReference type="FunFam" id="1.10.10.10:FF:000217">
    <property type="entry name" value="Peroxisomal membrane protein PEX14"/>
    <property type="match status" value="1"/>
</dbReference>
<dbReference type="Pfam" id="PF17733">
    <property type="entry name" value="KPWE_dom"/>
    <property type="match status" value="1"/>
</dbReference>
<evidence type="ECO:0000256" key="6">
    <source>
        <dbReference type="ARBA" id="ARBA00022989"/>
    </source>
</evidence>
<evidence type="ECO:0000256" key="12">
    <source>
        <dbReference type="ARBA" id="ARBA00053920"/>
    </source>
</evidence>
<dbReference type="GO" id="GO:0005778">
    <property type="term" value="C:peroxisomal membrane"/>
    <property type="evidence" value="ECO:0007669"/>
    <property type="project" value="UniProtKB-SubCell"/>
</dbReference>
<evidence type="ECO:0000259" key="18">
    <source>
        <dbReference type="Pfam" id="PF17733"/>
    </source>
</evidence>
<feature type="region of interest" description="Disordered" evidence="15">
    <location>
        <begin position="1"/>
        <end position="27"/>
    </location>
</feature>
<keyword evidence="21" id="KW-1185">Reference proteome</keyword>
<dbReference type="GO" id="GO:1990429">
    <property type="term" value="C:peroxisomal importomer complex"/>
    <property type="evidence" value="ECO:0007669"/>
    <property type="project" value="TreeGrafter"/>
</dbReference>
<dbReference type="GO" id="GO:0016560">
    <property type="term" value="P:protein import into peroxisome matrix, docking"/>
    <property type="evidence" value="ECO:0007669"/>
    <property type="project" value="UniProtKB-UniRule"/>
</dbReference>
<dbReference type="Pfam" id="PF04695">
    <property type="entry name" value="Pex14_N"/>
    <property type="match status" value="1"/>
</dbReference>
<keyword evidence="9 14" id="KW-0576">Peroxisome</keyword>
<evidence type="ECO:0000256" key="1">
    <source>
        <dbReference type="ARBA" id="ARBA00004549"/>
    </source>
</evidence>
<dbReference type="Proteomes" id="UP000734854">
    <property type="component" value="Unassembled WGS sequence"/>
</dbReference>
<evidence type="ECO:0000313" key="20">
    <source>
        <dbReference type="EMBL" id="KAG6506234.1"/>
    </source>
</evidence>
<evidence type="ECO:0000259" key="17">
    <source>
        <dbReference type="Pfam" id="PF04695"/>
    </source>
</evidence>
<keyword evidence="7" id="KW-0811">Translocation</keyword>
<keyword evidence="5 14" id="KW-0653">Protein transport</keyword>
<dbReference type="EMBL" id="JACMSC010000009">
    <property type="protein sequence ID" value="KAG6506234.1"/>
    <property type="molecule type" value="Genomic_DNA"/>
</dbReference>
<evidence type="ECO:0000256" key="15">
    <source>
        <dbReference type="SAM" id="MobiDB-lite"/>
    </source>
</evidence>
<evidence type="ECO:0000256" key="3">
    <source>
        <dbReference type="ARBA" id="ARBA00022448"/>
    </source>
</evidence>
<evidence type="ECO:0000256" key="9">
    <source>
        <dbReference type="ARBA" id="ARBA00023140"/>
    </source>
</evidence>
<evidence type="ECO:0000256" key="5">
    <source>
        <dbReference type="ARBA" id="ARBA00022927"/>
    </source>
</evidence>
<dbReference type="PANTHER" id="PTHR23058">
    <property type="entry name" value="PEROXISOMAL MEMBRANE PROTEIN PEX14"/>
    <property type="match status" value="1"/>
</dbReference>
<feature type="region of interest" description="Disordered" evidence="15">
    <location>
        <begin position="356"/>
        <end position="400"/>
    </location>
</feature>
<accession>A0A8J5GDU6</accession>
<evidence type="ECO:0000256" key="10">
    <source>
        <dbReference type="ARBA" id="ARBA00029502"/>
    </source>
</evidence>
<keyword evidence="4 16" id="KW-0812">Transmembrane</keyword>
<comment type="similarity">
    <text evidence="2 14">Belongs to the peroxin-14 family.</text>
</comment>
<feature type="compositionally biased region" description="Polar residues" evidence="15">
    <location>
        <begin position="1"/>
        <end position="10"/>
    </location>
</feature>
<evidence type="ECO:0000256" key="4">
    <source>
        <dbReference type="ARBA" id="ARBA00022692"/>
    </source>
</evidence>
<comment type="function">
    <text evidence="12 14">Component of the PEX13-PEX14 docking complex, a translocon channel that specifically mediates the import of peroxisomal cargo proteins bound to PEX5 receptor. The PEX13-PEX14 docking complex forms a large import pore which can be opened to a diameter of about 9 nm. Mechanistically, PEX5 receptor along with cargo proteins associates with the PEX14 subunit of the PEX13-PEX14 docking complex in the cytosol, leading to the insertion of the receptor into the organelle membrane with the concomitant translocation of the cargo into the peroxisome matrix.</text>
</comment>
<evidence type="ECO:0000313" key="21">
    <source>
        <dbReference type="Proteomes" id="UP000734854"/>
    </source>
</evidence>